<comment type="similarity">
    <text evidence="7 8">Belongs to the class I-like SAM-binding methyltransferase superfamily. C5-methyltransferase family.</text>
</comment>
<name>A0A8S1HSK2_9PELO</name>
<proteinExistence type="inferred from homology"/>
<evidence type="ECO:0000256" key="3">
    <source>
        <dbReference type="ARBA" id="ARBA00022691"/>
    </source>
</evidence>
<evidence type="ECO:0000256" key="2">
    <source>
        <dbReference type="ARBA" id="ARBA00022679"/>
    </source>
</evidence>
<evidence type="ECO:0000313" key="10">
    <source>
        <dbReference type="Proteomes" id="UP000835052"/>
    </source>
</evidence>
<evidence type="ECO:0000256" key="6">
    <source>
        <dbReference type="ARBA" id="ARBA00042810"/>
    </source>
</evidence>
<dbReference type="PRINTS" id="PR00105">
    <property type="entry name" value="C5METTRFRASE"/>
</dbReference>
<keyword evidence="1 7" id="KW-0489">Methyltransferase</keyword>
<keyword evidence="10" id="KW-1185">Reference proteome</keyword>
<dbReference type="SUPFAM" id="SSF53335">
    <property type="entry name" value="S-adenosyl-L-methionine-dependent methyltransferases"/>
    <property type="match status" value="1"/>
</dbReference>
<dbReference type="InterPro" id="IPR029063">
    <property type="entry name" value="SAM-dependent_MTases_sf"/>
</dbReference>
<reference evidence="9" key="1">
    <citation type="submission" date="2020-10" db="EMBL/GenBank/DDBJ databases">
        <authorList>
            <person name="Kikuchi T."/>
        </authorList>
    </citation>
    <scope>NUCLEOTIDE SEQUENCE</scope>
    <source>
        <strain evidence="9">NKZ352</strain>
    </source>
</reference>
<dbReference type="NCBIfam" id="TIGR00675">
    <property type="entry name" value="dcm"/>
    <property type="match status" value="1"/>
</dbReference>
<dbReference type="GO" id="GO:0008168">
    <property type="term" value="F:methyltransferase activity"/>
    <property type="evidence" value="ECO:0007669"/>
    <property type="project" value="UniProtKB-KW"/>
</dbReference>
<dbReference type="Gene3D" id="3.40.50.150">
    <property type="entry name" value="Vaccinia Virus protein VP39"/>
    <property type="match status" value="1"/>
</dbReference>
<evidence type="ECO:0000256" key="1">
    <source>
        <dbReference type="ARBA" id="ARBA00022603"/>
    </source>
</evidence>
<keyword evidence="3 7" id="KW-0949">S-adenosyl-L-methionine</keyword>
<comment type="caution">
    <text evidence="9">The sequence shown here is derived from an EMBL/GenBank/DDBJ whole genome shotgun (WGS) entry which is preliminary data.</text>
</comment>
<dbReference type="InterPro" id="IPR031303">
    <property type="entry name" value="C5_meth_CS"/>
</dbReference>
<dbReference type="Gene3D" id="3.90.120.10">
    <property type="entry name" value="DNA Methylase, subunit A, domain 2"/>
    <property type="match status" value="1"/>
</dbReference>
<evidence type="ECO:0000256" key="8">
    <source>
        <dbReference type="RuleBase" id="RU000416"/>
    </source>
</evidence>
<evidence type="ECO:0000256" key="7">
    <source>
        <dbReference type="PROSITE-ProRule" id="PRU01016"/>
    </source>
</evidence>
<dbReference type="GO" id="GO:0032259">
    <property type="term" value="P:methylation"/>
    <property type="evidence" value="ECO:0007669"/>
    <property type="project" value="UniProtKB-KW"/>
</dbReference>
<dbReference type="OrthoDB" id="414133at2759"/>
<feature type="active site" evidence="7">
    <location>
        <position position="82"/>
    </location>
</feature>
<evidence type="ECO:0000313" key="9">
    <source>
        <dbReference type="EMBL" id="CAD6197874.1"/>
    </source>
</evidence>
<sequence length="330" mass="37978">MTLDKRLTCIEFYCGIGGMHYALKEIQPESEVRAAVDINPSALTIYAHNFPTTSILNNNIQSFQAEKLDKLNADLWTMSPPCQPFTKKGLQKGHEDERCESLKVLLDQLVLMERPPRFIFLENVVGFESSEMHEELLDRLWSKGYIFEEFILCPTQFGVPNRRPRYYLLCRRRRNNEPIRTERIKKEPPVPSLVPDPIGNFIEKINDEDESLRLPQKSCEKFRAALSVVSSQSRTSACFTKSYTHYLTGCGSFYDIQGDSTDCETNKIKETEIEGLKIRRLTPREVANLMCFPAEFQQPPNSSDKQMYKTLGNSVNVRVVSLLLKYLLSQ</sequence>
<dbReference type="Pfam" id="PF00145">
    <property type="entry name" value="DNA_methylase"/>
    <property type="match status" value="1"/>
</dbReference>
<dbReference type="Proteomes" id="UP000835052">
    <property type="component" value="Unassembled WGS sequence"/>
</dbReference>
<evidence type="ECO:0000256" key="4">
    <source>
        <dbReference type="ARBA" id="ARBA00039081"/>
    </source>
</evidence>
<dbReference type="EC" id="2.1.1.204" evidence="4"/>
<keyword evidence="2 7" id="KW-0808">Transferase</keyword>
<dbReference type="EMBL" id="CAJGYM010000108">
    <property type="protein sequence ID" value="CAD6197874.1"/>
    <property type="molecule type" value="Genomic_DNA"/>
</dbReference>
<dbReference type="PROSITE" id="PS00095">
    <property type="entry name" value="C5_MTASE_2"/>
    <property type="match status" value="1"/>
</dbReference>
<dbReference type="PANTHER" id="PTHR46098:SF1">
    <property type="entry name" value="TRNA (CYTOSINE(38)-C(5))-METHYLTRANSFERASE"/>
    <property type="match status" value="1"/>
</dbReference>
<dbReference type="InterPro" id="IPR050750">
    <property type="entry name" value="C5-MTase"/>
</dbReference>
<accession>A0A8S1HSK2</accession>
<organism evidence="9 10">
    <name type="scientific">Caenorhabditis auriculariae</name>
    <dbReference type="NCBI Taxonomy" id="2777116"/>
    <lineage>
        <taxon>Eukaryota</taxon>
        <taxon>Metazoa</taxon>
        <taxon>Ecdysozoa</taxon>
        <taxon>Nematoda</taxon>
        <taxon>Chromadorea</taxon>
        <taxon>Rhabditida</taxon>
        <taxon>Rhabditina</taxon>
        <taxon>Rhabditomorpha</taxon>
        <taxon>Rhabditoidea</taxon>
        <taxon>Rhabditidae</taxon>
        <taxon>Peloderinae</taxon>
        <taxon>Caenorhabditis</taxon>
    </lineage>
</organism>
<dbReference type="PANTHER" id="PTHR46098">
    <property type="entry name" value="TRNA (CYTOSINE(38)-C(5))-METHYLTRANSFERASE"/>
    <property type="match status" value="1"/>
</dbReference>
<dbReference type="AlphaFoldDB" id="A0A8S1HSK2"/>
<dbReference type="PROSITE" id="PS51679">
    <property type="entry name" value="SAM_MT_C5"/>
    <property type="match status" value="1"/>
</dbReference>
<evidence type="ECO:0000256" key="5">
    <source>
        <dbReference type="ARBA" id="ARBA00039681"/>
    </source>
</evidence>
<protein>
    <recommendedName>
        <fullName evidence="5">tRNA (cytosine(38)-C(5))-methyltransferase</fullName>
        <ecNumber evidence="4">2.1.1.204</ecNumber>
    </recommendedName>
    <alternativeName>
        <fullName evidence="6">DNA (cytosine-5)-methyltransferase-like protein 2</fullName>
    </alternativeName>
</protein>
<dbReference type="InterPro" id="IPR001525">
    <property type="entry name" value="C5_MeTfrase"/>
</dbReference>
<gene>
    <name evidence="9" type="ORF">CAUJ_LOCUS13781</name>
</gene>